<dbReference type="Gene3D" id="3.40.50.150">
    <property type="entry name" value="Vaccinia Virus protein VP39"/>
    <property type="match status" value="1"/>
</dbReference>
<gene>
    <name evidence="2" type="ORF">AJE_03481</name>
</gene>
<organism evidence="2 3">
    <name type="scientific">Alishewanella jeotgali KCTC 22429</name>
    <dbReference type="NCBI Taxonomy" id="1129374"/>
    <lineage>
        <taxon>Bacteria</taxon>
        <taxon>Pseudomonadati</taxon>
        <taxon>Pseudomonadota</taxon>
        <taxon>Gammaproteobacteria</taxon>
        <taxon>Alteromonadales</taxon>
        <taxon>Alteromonadaceae</taxon>
        <taxon>Alishewanella</taxon>
    </lineage>
</organism>
<evidence type="ECO:0000313" key="3">
    <source>
        <dbReference type="Proteomes" id="UP000012046"/>
    </source>
</evidence>
<dbReference type="SUPFAM" id="SSF53335">
    <property type="entry name" value="S-adenosyl-L-methionine-dependent methyltransferases"/>
    <property type="match status" value="1"/>
</dbReference>
<dbReference type="NCBIfam" id="TIGR01444">
    <property type="entry name" value="fkbM_fam"/>
    <property type="match status" value="1"/>
</dbReference>
<keyword evidence="3" id="KW-1185">Reference proteome</keyword>
<proteinExistence type="predicted"/>
<keyword evidence="2" id="KW-0808">Transferase</keyword>
<dbReference type="STRING" id="1129374.AJE_03481"/>
<dbReference type="InterPro" id="IPR006342">
    <property type="entry name" value="FkbM_mtfrase"/>
</dbReference>
<protein>
    <submittedName>
        <fullName evidence="2">Methyltransferase FkbM family protein</fullName>
    </submittedName>
</protein>
<reference evidence="2 3" key="1">
    <citation type="journal article" date="2012" name="J. Bacteriol.">
        <title>Genome Sequence of Extracellular-Protease-Producing Alishewanella jeotgali Isolated from Traditional Korean Fermented Seafood.</title>
        <authorList>
            <person name="Jung J."/>
            <person name="Chun J."/>
            <person name="Park W."/>
        </authorList>
    </citation>
    <scope>NUCLEOTIDE SEQUENCE [LARGE SCALE GENOMIC DNA]</scope>
    <source>
        <strain evidence="2 3">KCTC 22429</strain>
    </source>
</reference>
<dbReference type="InterPro" id="IPR052514">
    <property type="entry name" value="SAM-dependent_MTase"/>
</dbReference>
<dbReference type="eggNOG" id="COG1086">
    <property type="taxonomic scope" value="Bacteria"/>
</dbReference>
<feature type="domain" description="Methyltransferase FkbM" evidence="1">
    <location>
        <begin position="184"/>
        <end position="321"/>
    </location>
</feature>
<dbReference type="EMBL" id="AHTH01000005">
    <property type="protein sequence ID" value="EHR42305.1"/>
    <property type="molecule type" value="Genomic_DNA"/>
</dbReference>
<evidence type="ECO:0000313" key="2">
    <source>
        <dbReference type="EMBL" id="EHR42305.1"/>
    </source>
</evidence>
<accession>H3ZBJ1</accession>
<dbReference type="RefSeq" id="WP_008949701.1">
    <property type="nucleotide sequence ID" value="NZ_AHTH01000005.1"/>
</dbReference>
<dbReference type="GO" id="GO:0008168">
    <property type="term" value="F:methyltransferase activity"/>
    <property type="evidence" value="ECO:0007669"/>
    <property type="project" value="UniProtKB-KW"/>
</dbReference>
<dbReference type="PATRIC" id="fig|1129374.4.peg.705"/>
<name>H3ZBJ1_9ALTE</name>
<dbReference type="AlphaFoldDB" id="H3ZBJ1"/>
<comment type="caution">
    <text evidence="2">The sequence shown here is derived from an EMBL/GenBank/DDBJ whole genome shotgun (WGS) entry which is preliminary data.</text>
</comment>
<dbReference type="InterPro" id="IPR029063">
    <property type="entry name" value="SAM-dependent_MTases_sf"/>
</dbReference>
<dbReference type="PANTHER" id="PTHR34203">
    <property type="entry name" value="METHYLTRANSFERASE, FKBM FAMILY PROTEIN"/>
    <property type="match status" value="1"/>
</dbReference>
<dbReference type="Pfam" id="PF05050">
    <property type="entry name" value="Methyltransf_21"/>
    <property type="match status" value="1"/>
</dbReference>
<dbReference type="PANTHER" id="PTHR34203:SF15">
    <property type="entry name" value="SLL1173 PROTEIN"/>
    <property type="match status" value="1"/>
</dbReference>
<dbReference type="Proteomes" id="UP000012046">
    <property type="component" value="Unassembled WGS sequence"/>
</dbReference>
<dbReference type="GO" id="GO:0032259">
    <property type="term" value="P:methylation"/>
    <property type="evidence" value="ECO:0007669"/>
    <property type="project" value="UniProtKB-KW"/>
</dbReference>
<keyword evidence="2" id="KW-0489">Methyltransferase</keyword>
<sequence>MSKPNVLLNKSELNFIAYYQRFSQLYYSSETAIIYGTGDNARRAFEYLSKGSLSIAGFCESSAIDDKKTFMNLPVFSVDTAIRENVIILIASSWYSDIIKGLQKRSFTNYLNISLLAVARFAPSTNIDVEISWLKSMLDLNSQQILSDLFEAICSELQFSYPRSTYPQYLHPDILIQEDALVVDGGACRGEIFGTFAGQLRGKTFICFEPDPQNATLLRQHLSALAPEATVILEEKGLWHSDGMLRFIAADTSGAHFNCTIDERGTTEIRTCSIDTYFQKYGRVPDFIKMDIEGAELDALEGAKGVIEHHHPALAICTYHYLDDLWVIPRWITSVYSGYSLRLGHHSNSWYETVLYAGDINH</sequence>
<evidence type="ECO:0000259" key="1">
    <source>
        <dbReference type="Pfam" id="PF05050"/>
    </source>
</evidence>